<feature type="transmembrane region" description="Helical" evidence="1">
    <location>
        <begin position="33"/>
        <end position="51"/>
    </location>
</feature>
<dbReference type="AlphaFoldDB" id="A0A443S814"/>
<dbReference type="Pfam" id="PF01593">
    <property type="entry name" value="Amino_oxidase"/>
    <property type="match status" value="1"/>
</dbReference>
<reference evidence="4 5" key="1">
    <citation type="journal article" date="2018" name="Gigascience">
        <title>Genomes of trombidid mites reveal novel predicted allergens and laterally-transferred genes associated with secondary metabolism.</title>
        <authorList>
            <person name="Dong X."/>
            <person name="Chaisiri K."/>
            <person name="Xia D."/>
            <person name="Armstrong S.D."/>
            <person name="Fang Y."/>
            <person name="Donnelly M.J."/>
            <person name="Kadowaki T."/>
            <person name="McGarry J.W."/>
            <person name="Darby A.C."/>
            <person name="Makepeace B.L."/>
        </authorList>
    </citation>
    <scope>NUCLEOTIDE SEQUENCE [LARGE SCALE GENOMIC DNA]</scope>
    <source>
        <strain evidence="4">UoL-UT</strain>
    </source>
</reference>
<dbReference type="InterPro" id="IPR036188">
    <property type="entry name" value="FAD/NAD-bd_sf"/>
</dbReference>
<dbReference type="VEuPathDB" id="VectorBase:LDEU008358"/>
<keyword evidence="1" id="KW-0472">Membrane</keyword>
<organism evidence="4 5">
    <name type="scientific">Leptotrombidium deliense</name>
    <dbReference type="NCBI Taxonomy" id="299467"/>
    <lineage>
        <taxon>Eukaryota</taxon>
        <taxon>Metazoa</taxon>
        <taxon>Ecdysozoa</taxon>
        <taxon>Arthropoda</taxon>
        <taxon>Chelicerata</taxon>
        <taxon>Arachnida</taxon>
        <taxon>Acari</taxon>
        <taxon>Acariformes</taxon>
        <taxon>Trombidiformes</taxon>
        <taxon>Prostigmata</taxon>
        <taxon>Anystina</taxon>
        <taxon>Parasitengona</taxon>
        <taxon>Trombiculoidea</taxon>
        <taxon>Trombiculidae</taxon>
        <taxon>Leptotrombidium</taxon>
    </lineage>
</organism>
<dbReference type="InterPro" id="IPR050281">
    <property type="entry name" value="Flavin_monoamine_oxidase"/>
</dbReference>
<dbReference type="Gene3D" id="3.50.50.60">
    <property type="entry name" value="FAD/NAD(P)-binding domain"/>
    <property type="match status" value="1"/>
</dbReference>
<gene>
    <name evidence="4" type="ORF">B4U80_13906</name>
</gene>
<dbReference type="STRING" id="299467.A0A443S814"/>
<feature type="chain" id="PRO_5019323458" description="Amine oxidase domain-containing protein" evidence="2">
    <location>
        <begin position="20"/>
        <end position="132"/>
    </location>
</feature>
<keyword evidence="1" id="KW-1133">Transmembrane helix</keyword>
<name>A0A443S814_9ACAR</name>
<dbReference type="InterPro" id="IPR002937">
    <property type="entry name" value="Amino_oxidase"/>
</dbReference>
<evidence type="ECO:0000313" key="5">
    <source>
        <dbReference type="Proteomes" id="UP000288716"/>
    </source>
</evidence>
<accession>A0A443S814</accession>
<dbReference type="EMBL" id="NCKV01006061">
    <property type="protein sequence ID" value="RWS23682.1"/>
    <property type="molecule type" value="Genomic_DNA"/>
</dbReference>
<dbReference type="PANTHER" id="PTHR10742">
    <property type="entry name" value="FLAVIN MONOAMINE OXIDASE"/>
    <property type="match status" value="1"/>
</dbReference>
<dbReference type="Proteomes" id="UP000288716">
    <property type="component" value="Unassembled WGS sequence"/>
</dbReference>
<keyword evidence="2" id="KW-0732">Signal</keyword>
<keyword evidence="1" id="KW-0812">Transmembrane</keyword>
<dbReference type="GO" id="GO:0001716">
    <property type="term" value="F:L-amino-acid oxidase activity"/>
    <property type="evidence" value="ECO:0007669"/>
    <property type="project" value="TreeGrafter"/>
</dbReference>
<protein>
    <recommendedName>
        <fullName evidence="3">Amine oxidase domain-containing protein</fullName>
    </recommendedName>
</protein>
<evidence type="ECO:0000259" key="3">
    <source>
        <dbReference type="Pfam" id="PF01593"/>
    </source>
</evidence>
<evidence type="ECO:0000313" key="4">
    <source>
        <dbReference type="EMBL" id="RWS23682.1"/>
    </source>
</evidence>
<dbReference type="OrthoDB" id="655030at2759"/>
<evidence type="ECO:0000256" key="1">
    <source>
        <dbReference type="SAM" id="Phobius"/>
    </source>
</evidence>
<keyword evidence="5" id="KW-1185">Reference proteome</keyword>
<proteinExistence type="predicted"/>
<sequence length="132" mass="15181">MCNAVCLCFVFLCSKFALPVNYKYESSRDFNNFNVGIIGAGISGLYAALLLQDLGIENDVFEATERTGGRYYTHYFNEDFENPNYVEMGAQRLPNVSFYDRVIGQSRYSIVNYLNERLPINCQLSVPRRRCK</sequence>
<dbReference type="Gene3D" id="3.90.660.10">
    <property type="match status" value="1"/>
</dbReference>
<dbReference type="GO" id="GO:0009063">
    <property type="term" value="P:amino acid catabolic process"/>
    <property type="evidence" value="ECO:0007669"/>
    <property type="project" value="TreeGrafter"/>
</dbReference>
<feature type="signal peptide" evidence="2">
    <location>
        <begin position="1"/>
        <end position="19"/>
    </location>
</feature>
<evidence type="ECO:0000256" key="2">
    <source>
        <dbReference type="SAM" id="SignalP"/>
    </source>
</evidence>
<dbReference type="PANTHER" id="PTHR10742:SF342">
    <property type="entry name" value="AMINE OXIDASE"/>
    <property type="match status" value="1"/>
</dbReference>
<comment type="caution">
    <text evidence="4">The sequence shown here is derived from an EMBL/GenBank/DDBJ whole genome shotgun (WGS) entry which is preliminary data.</text>
</comment>
<dbReference type="SUPFAM" id="SSF51905">
    <property type="entry name" value="FAD/NAD(P)-binding domain"/>
    <property type="match status" value="1"/>
</dbReference>
<feature type="domain" description="Amine oxidase" evidence="3">
    <location>
        <begin position="42"/>
        <end position="106"/>
    </location>
</feature>